<dbReference type="InterPro" id="IPR057326">
    <property type="entry name" value="KR_dom"/>
</dbReference>
<dbReference type="InterPro" id="IPR020904">
    <property type="entry name" value="Sc_DH/Rdtase_CS"/>
</dbReference>
<dbReference type="PANTHER" id="PTHR43639:SF1">
    <property type="entry name" value="SHORT-CHAIN DEHYDROGENASE_REDUCTASE FAMILY PROTEIN"/>
    <property type="match status" value="1"/>
</dbReference>
<dbReference type="InterPro" id="IPR036291">
    <property type="entry name" value="NAD(P)-bd_dom_sf"/>
</dbReference>
<gene>
    <name evidence="5" type="ORF">L5014_13630</name>
</gene>
<dbReference type="Proteomes" id="UP001139308">
    <property type="component" value="Unassembled WGS sequence"/>
</dbReference>
<organism evidence="5 6">
    <name type="scientific">Paraburkholderia tagetis</name>
    <dbReference type="NCBI Taxonomy" id="2913261"/>
    <lineage>
        <taxon>Bacteria</taxon>
        <taxon>Pseudomonadati</taxon>
        <taxon>Pseudomonadota</taxon>
        <taxon>Betaproteobacteria</taxon>
        <taxon>Burkholderiales</taxon>
        <taxon>Burkholderiaceae</taxon>
        <taxon>Paraburkholderia</taxon>
    </lineage>
</organism>
<dbReference type="Gene3D" id="3.40.50.720">
    <property type="entry name" value="NAD(P)-binding Rossmann-like Domain"/>
    <property type="match status" value="1"/>
</dbReference>
<sequence>MTSSANASTDAPTSAPTSASVNAPADAKARHAHESYACYPSLAGRVVLITGGATGIGASFVEHFTAQGARVAFFDIDASAGQALADELGDSRHKPLFLACDLTDIAALRAAVADVKAALGPIEVLVNNAANDRRHTLAEVTPESFDAGVAVNLRHQLFAAQAVAEDMKSAHAGSIINLGSISWMLKQADLPVYTMSKSAVQGLTRGLAKDLGRYGIRVNSLVPGWVMTEKQRRLWLTDEGREAIRRGQCIDAELLPEDLARMALFLAADDSRMITAQDIVVDGGWA</sequence>
<feature type="domain" description="Ketoreductase" evidence="4">
    <location>
        <begin position="45"/>
        <end position="183"/>
    </location>
</feature>
<dbReference type="AlphaFoldDB" id="A0A9X1UI43"/>
<dbReference type="SMART" id="SM00822">
    <property type="entry name" value="PKS_KR"/>
    <property type="match status" value="1"/>
</dbReference>
<dbReference type="PROSITE" id="PS00061">
    <property type="entry name" value="ADH_SHORT"/>
    <property type="match status" value="1"/>
</dbReference>
<reference evidence="5" key="1">
    <citation type="submission" date="2022-01" db="EMBL/GenBank/DDBJ databases">
        <title>Genome sequence and assembly of Parabukholderia sp. RG36.</title>
        <authorList>
            <person name="Chhetri G."/>
        </authorList>
    </citation>
    <scope>NUCLEOTIDE SEQUENCE</scope>
    <source>
        <strain evidence="5">RG36</strain>
    </source>
</reference>
<feature type="region of interest" description="Disordered" evidence="3">
    <location>
        <begin position="1"/>
        <end position="26"/>
    </location>
</feature>
<dbReference type="PRINTS" id="PR00081">
    <property type="entry name" value="GDHRDH"/>
</dbReference>
<proteinExistence type="inferred from homology"/>
<dbReference type="EMBL" id="JAKLJA010000009">
    <property type="protein sequence ID" value="MCG5074392.1"/>
    <property type="molecule type" value="Genomic_DNA"/>
</dbReference>
<dbReference type="Pfam" id="PF13561">
    <property type="entry name" value="adh_short_C2"/>
    <property type="match status" value="1"/>
</dbReference>
<evidence type="ECO:0000256" key="1">
    <source>
        <dbReference type="ARBA" id="ARBA00006484"/>
    </source>
</evidence>
<dbReference type="CDD" id="cd05233">
    <property type="entry name" value="SDR_c"/>
    <property type="match status" value="1"/>
</dbReference>
<evidence type="ECO:0000259" key="4">
    <source>
        <dbReference type="SMART" id="SM00822"/>
    </source>
</evidence>
<evidence type="ECO:0000313" key="6">
    <source>
        <dbReference type="Proteomes" id="UP001139308"/>
    </source>
</evidence>
<dbReference type="PRINTS" id="PR00080">
    <property type="entry name" value="SDRFAMILY"/>
</dbReference>
<protein>
    <submittedName>
        <fullName evidence="5">SDR family oxidoreductase</fullName>
    </submittedName>
</protein>
<comment type="similarity">
    <text evidence="1">Belongs to the short-chain dehydrogenases/reductases (SDR) family.</text>
</comment>
<dbReference type="GO" id="GO:0016491">
    <property type="term" value="F:oxidoreductase activity"/>
    <property type="evidence" value="ECO:0007669"/>
    <property type="project" value="UniProtKB-KW"/>
</dbReference>
<dbReference type="SUPFAM" id="SSF51735">
    <property type="entry name" value="NAD(P)-binding Rossmann-fold domains"/>
    <property type="match status" value="1"/>
</dbReference>
<dbReference type="RefSeq" id="WP_238464273.1">
    <property type="nucleotide sequence ID" value="NZ_JAKLJA010000009.1"/>
</dbReference>
<dbReference type="PANTHER" id="PTHR43639">
    <property type="entry name" value="OXIDOREDUCTASE, SHORT-CHAIN DEHYDROGENASE/REDUCTASE FAMILY (AFU_ORTHOLOGUE AFUA_5G02870)"/>
    <property type="match status" value="1"/>
</dbReference>
<evidence type="ECO:0000256" key="2">
    <source>
        <dbReference type="ARBA" id="ARBA00023002"/>
    </source>
</evidence>
<name>A0A9X1UI43_9BURK</name>
<evidence type="ECO:0000313" key="5">
    <source>
        <dbReference type="EMBL" id="MCG5074392.1"/>
    </source>
</evidence>
<comment type="caution">
    <text evidence="5">The sequence shown here is derived from an EMBL/GenBank/DDBJ whole genome shotgun (WGS) entry which is preliminary data.</text>
</comment>
<keyword evidence="6" id="KW-1185">Reference proteome</keyword>
<keyword evidence="2" id="KW-0560">Oxidoreductase</keyword>
<evidence type="ECO:0000256" key="3">
    <source>
        <dbReference type="SAM" id="MobiDB-lite"/>
    </source>
</evidence>
<dbReference type="FunFam" id="3.40.50.720:FF:000084">
    <property type="entry name" value="Short-chain dehydrogenase reductase"/>
    <property type="match status" value="1"/>
</dbReference>
<feature type="compositionally biased region" description="Polar residues" evidence="3">
    <location>
        <begin position="1"/>
        <end position="21"/>
    </location>
</feature>
<accession>A0A9X1UI43</accession>
<dbReference type="InterPro" id="IPR002347">
    <property type="entry name" value="SDR_fam"/>
</dbReference>